<name>A0A0K0FR10_STRVS</name>
<evidence type="ECO:0000313" key="1">
    <source>
        <dbReference type="Proteomes" id="UP000035680"/>
    </source>
</evidence>
<accession>A0A0K0FR10</accession>
<protein>
    <submittedName>
        <fullName evidence="2">COMM domain-containing protein</fullName>
    </submittedName>
</protein>
<organism evidence="1 2">
    <name type="scientific">Strongyloides venezuelensis</name>
    <name type="common">Threadworm</name>
    <dbReference type="NCBI Taxonomy" id="75913"/>
    <lineage>
        <taxon>Eukaryota</taxon>
        <taxon>Metazoa</taxon>
        <taxon>Ecdysozoa</taxon>
        <taxon>Nematoda</taxon>
        <taxon>Chromadorea</taxon>
        <taxon>Rhabditida</taxon>
        <taxon>Tylenchina</taxon>
        <taxon>Panagrolaimomorpha</taxon>
        <taxon>Strongyloidoidea</taxon>
        <taxon>Strongyloididae</taxon>
        <taxon>Strongyloides</taxon>
    </lineage>
</organism>
<dbReference type="AlphaFoldDB" id="A0A0K0FR10"/>
<reference evidence="1" key="1">
    <citation type="submission" date="2014-07" db="EMBL/GenBank/DDBJ databases">
        <authorList>
            <person name="Martin A.A"/>
            <person name="De Silva N."/>
        </authorList>
    </citation>
    <scope>NUCLEOTIDE SEQUENCE</scope>
</reference>
<dbReference type="Proteomes" id="UP000035680">
    <property type="component" value="Unassembled WGS sequence"/>
</dbReference>
<reference evidence="2" key="2">
    <citation type="submission" date="2015-08" db="UniProtKB">
        <authorList>
            <consortium name="WormBaseParasite"/>
        </authorList>
    </citation>
    <scope>IDENTIFICATION</scope>
</reference>
<proteinExistence type="predicted"/>
<evidence type="ECO:0000313" key="2">
    <source>
        <dbReference type="WBParaSite" id="SVE_1222500.1"/>
    </source>
</evidence>
<keyword evidence="1" id="KW-1185">Reference proteome</keyword>
<sequence>MSSNQKINIILNPDYSAKPNLPMGRFEFEAFMNVMKKVLSETMVDEETNIVIQQIHEENINKENIKKFQKILIKLFFSLKINSRLGSKDEKYKAYLYCMELYLFGKEINIISHEKLRSSITSKLYHCKTNNKPLFDEVWTKYDIEKMENYLKNNDNLLNMKETLKKEFYLKYKLENNKFQIKFQKITNFFKDAVENMNKNSFVGSFTCINVMLKELDLTDIQLSSNPFEVIEAERQKKVVVVKKEGKFHIYIRSIEFNCYEKQEDLLYNLCLLIGSTNLEANLPFSKLISIFGLFINAEASLFLGRKLIYTKQAVLMYNKYKNLFNF</sequence>
<dbReference type="WBParaSite" id="SVE_1222500.1">
    <property type="protein sequence ID" value="SVE_1222500.1"/>
    <property type="gene ID" value="SVE_1222500"/>
</dbReference>